<dbReference type="OrthoDB" id="5849966at2759"/>
<reference evidence="2 3" key="1">
    <citation type="submission" date="2014-03" db="EMBL/GenBank/DDBJ databases">
        <title>Draft genome of the hookworm Oesophagostomum dentatum.</title>
        <authorList>
            <person name="Mitreva M."/>
        </authorList>
    </citation>
    <scope>NUCLEOTIDE SEQUENCE [LARGE SCALE GENOMIC DNA]</scope>
    <source>
        <strain evidence="2 3">OD-Hann</strain>
    </source>
</reference>
<keyword evidence="1" id="KW-1133">Transmembrane helix</keyword>
<protein>
    <submittedName>
        <fullName evidence="2">Uncharacterized protein</fullName>
    </submittedName>
</protein>
<evidence type="ECO:0000313" key="2">
    <source>
        <dbReference type="EMBL" id="KHJ85913.1"/>
    </source>
</evidence>
<dbReference type="AlphaFoldDB" id="A0A0B1SKQ1"/>
<name>A0A0B1SKQ1_OESDE</name>
<keyword evidence="3" id="KW-1185">Reference proteome</keyword>
<dbReference type="Proteomes" id="UP000053660">
    <property type="component" value="Unassembled WGS sequence"/>
</dbReference>
<proteinExistence type="predicted"/>
<keyword evidence="1" id="KW-0812">Transmembrane</keyword>
<feature type="transmembrane region" description="Helical" evidence="1">
    <location>
        <begin position="6"/>
        <end position="24"/>
    </location>
</feature>
<keyword evidence="1" id="KW-0472">Membrane</keyword>
<accession>A0A0B1SKQ1</accession>
<evidence type="ECO:0000256" key="1">
    <source>
        <dbReference type="SAM" id="Phobius"/>
    </source>
</evidence>
<sequence length="81" mass="9000">MTYSAFAFYGSFGVMVCALVPISLSRVVALTKSHLSRWLFSGRRSLVVCVLFDLVPIAILFVSFNCTLAEYDTVANEDIQK</sequence>
<organism evidence="2 3">
    <name type="scientific">Oesophagostomum dentatum</name>
    <name type="common">Nodular worm</name>
    <dbReference type="NCBI Taxonomy" id="61180"/>
    <lineage>
        <taxon>Eukaryota</taxon>
        <taxon>Metazoa</taxon>
        <taxon>Ecdysozoa</taxon>
        <taxon>Nematoda</taxon>
        <taxon>Chromadorea</taxon>
        <taxon>Rhabditida</taxon>
        <taxon>Rhabditina</taxon>
        <taxon>Rhabditomorpha</taxon>
        <taxon>Strongyloidea</taxon>
        <taxon>Strongylidae</taxon>
        <taxon>Oesophagostomum</taxon>
    </lineage>
</organism>
<gene>
    <name evidence="2" type="ORF">OESDEN_14351</name>
</gene>
<feature type="transmembrane region" description="Helical" evidence="1">
    <location>
        <begin position="45"/>
        <end position="64"/>
    </location>
</feature>
<dbReference type="EMBL" id="KN562175">
    <property type="protein sequence ID" value="KHJ85913.1"/>
    <property type="molecule type" value="Genomic_DNA"/>
</dbReference>
<evidence type="ECO:0000313" key="3">
    <source>
        <dbReference type="Proteomes" id="UP000053660"/>
    </source>
</evidence>